<keyword evidence="1" id="KW-1133">Transmembrane helix</keyword>
<keyword evidence="1" id="KW-0472">Membrane</keyword>
<feature type="transmembrane region" description="Helical" evidence="1">
    <location>
        <begin position="247"/>
        <end position="267"/>
    </location>
</feature>
<feature type="transmembrane region" description="Helical" evidence="1">
    <location>
        <begin position="108"/>
        <end position="126"/>
    </location>
</feature>
<dbReference type="Proteomes" id="UP000190166">
    <property type="component" value="Unassembled WGS sequence"/>
</dbReference>
<evidence type="ECO:0000256" key="1">
    <source>
        <dbReference type="SAM" id="Phobius"/>
    </source>
</evidence>
<feature type="transmembrane region" description="Helical" evidence="1">
    <location>
        <begin position="222"/>
        <end position="241"/>
    </location>
</feature>
<feature type="signal peptide" evidence="2">
    <location>
        <begin position="1"/>
        <end position="19"/>
    </location>
</feature>
<keyword evidence="2" id="KW-0732">Signal</keyword>
<feature type="transmembrane region" description="Helical" evidence="1">
    <location>
        <begin position="179"/>
        <end position="201"/>
    </location>
</feature>
<evidence type="ECO:0000313" key="4">
    <source>
        <dbReference type="Proteomes" id="UP000190166"/>
    </source>
</evidence>
<dbReference type="AlphaFoldDB" id="A0A1T5PA90"/>
<feature type="transmembrane region" description="Helical" evidence="1">
    <location>
        <begin position="350"/>
        <end position="383"/>
    </location>
</feature>
<feature type="transmembrane region" description="Helical" evidence="1">
    <location>
        <begin position="147"/>
        <end position="167"/>
    </location>
</feature>
<evidence type="ECO:0000256" key="2">
    <source>
        <dbReference type="SAM" id="SignalP"/>
    </source>
</evidence>
<feature type="transmembrane region" description="Helical" evidence="1">
    <location>
        <begin position="318"/>
        <end position="338"/>
    </location>
</feature>
<proteinExistence type="predicted"/>
<keyword evidence="1" id="KW-0812">Transmembrane</keyword>
<sequence length="431" mass="48618">MRIIKIFLFLLILGQPAFATDAALAKILASLSSEQRTLLYQYGTLNTWASAAEADSFWRVHQPALSAITPEQGKLLATELLNNTELTYTIKKPSRLQALRGVFTASRLLLGLAALVAAFAAVQLIGRYLPGAWQWLVRHFYPLFRRLFSPQMLSWELLIVALAGIYWGPLIPELIIRTVVIHVGLVLLWTQLTAILTRRYFAKQYTHIILQSFDHYNTPLQAFLYVSVPALLTSGAVLWVMQVCADVWYPYEVIVPAMVGVFTLPPLRSMEKALSRLLFPFSYERLRPKDQRAASYVLISLLVWVVLLLAPVLLKEALLMLTVFLTGALLFISIADVIHSGGKNYIWLQLVTLGFLFAVVVMGSQLGILLLTWTGMGGLLVYLLIKYWELPVVLGWSWKNKKAWGALGMAVLIWGIATLIRSRPEWFAFFH</sequence>
<gene>
    <name evidence="3" type="ORF">SAMN05660461_5052</name>
</gene>
<name>A0A1T5PA90_9BACT</name>
<evidence type="ECO:0000313" key="3">
    <source>
        <dbReference type="EMBL" id="SKD09169.1"/>
    </source>
</evidence>
<dbReference type="EMBL" id="FUZZ01000004">
    <property type="protein sequence ID" value="SKD09169.1"/>
    <property type="molecule type" value="Genomic_DNA"/>
</dbReference>
<keyword evidence="4" id="KW-1185">Reference proteome</keyword>
<protein>
    <submittedName>
        <fullName evidence="3">Uncharacterized protein</fullName>
    </submittedName>
</protein>
<accession>A0A1T5PA90</accession>
<feature type="transmembrane region" description="Helical" evidence="1">
    <location>
        <begin position="403"/>
        <end position="420"/>
    </location>
</feature>
<organism evidence="3 4">
    <name type="scientific">Chitinophaga ginsengisegetis</name>
    <dbReference type="NCBI Taxonomy" id="393003"/>
    <lineage>
        <taxon>Bacteria</taxon>
        <taxon>Pseudomonadati</taxon>
        <taxon>Bacteroidota</taxon>
        <taxon>Chitinophagia</taxon>
        <taxon>Chitinophagales</taxon>
        <taxon>Chitinophagaceae</taxon>
        <taxon>Chitinophaga</taxon>
    </lineage>
</organism>
<dbReference type="STRING" id="393003.SAMN05660461_5052"/>
<reference evidence="3 4" key="1">
    <citation type="submission" date="2017-02" db="EMBL/GenBank/DDBJ databases">
        <authorList>
            <person name="Peterson S.W."/>
        </authorList>
    </citation>
    <scope>NUCLEOTIDE SEQUENCE [LARGE SCALE GENOMIC DNA]</scope>
    <source>
        <strain evidence="3 4">DSM 18108</strain>
    </source>
</reference>
<feature type="transmembrane region" description="Helical" evidence="1">
    <location>
        <begin position="293"/>
        <end position="312"/>
    </location>
</feature>
<feature type="chain" id="PRO_5010582907" evidence="2">
    <location>
        <begin position="20"/>
        <end position="431"/>
    </location>
</feature>
<dbReference type="RefSeq" id="WP_079472312.1">
    <property type="nucleotide sequence ID" value="NZ_FUZZ01000004.1"/>
</dbReference>